<dbReference type="Proteomes" id="UP000282184">
    <property type="component" value="Unassembled WGS sequence"/>
</dbReference>
<keyword evidence="1" id="KW-0732">Signal</keyword>
<evidence type="ECO:0000313" key="2">
    <source>
        <dbReference type="EMBL" id="RTQ45710.1"/>
    </source>
</evidence>
<evidence type="ECO:0000256" key="1">
    <source>
        <dbReference type="SAM" id="SignalP"/>
    </source>
</evidence>
<protein>
    <recommendedName>
        <fullName evidence="4">Lipoprotein</fullName>
    </recommendedName>
</protein>
<keyword evidence="3" id="KW-1185">Reference proteome</keyword>
<feature type="chain" id="PRO_5018666699" description="Lipoprotein" evidence="1">
    <location>
        <begin position="24"/>
        <end position="237"/>
    </location>
</feature>
<dbReference type="RefSeq" id="WP_126695907.1">
    <property type="nucleotide sequence ID" value="NZ_RXOF01000019.1"/>
</dbReference>
<reference evidence="2 3" key="1">
    <citation type="submission" date="2018-12" db="EMBL/GenBank/DDBJ databases">
        <title>Hymenobacter gummosus sp. nov., isolated from a spring.</title>
        <authorList>
            <person name="Nie L."/>
        </authorList>
    </citation>
    <scope>NUCLEOTIDE SEQUENCE [LARGE SCALE GENOMIC DNA]</scope>
    <source>
        <strain evidence="2 3">KCTC 52166</strain>
    </source>
</reference>
<name>A0A3S0K1J2_9BACT</name>
<sequence>MLRRLPATTFGLLFTLGAGLLLGACDNTTEAPLEMGKDYYPLKVGAERVFDVEDKVWRNNQVVTTPSQVREQLTETYRDAAGVLTYKLVRSSRTADTNPWRLDSVFTLTVNDKSLLLTRSNLRTVELVFPVRNGAEWNRNAFNTLDPLGALNRRYEEVGSAQTVAGRSYDNTATVYDELQDNLFYLDVQRQVYAKGVGPVLREVRKLNYCQGGSSCAVSQTNKYIVSGTEHRETLRP</sequence>
<gene>
    <name evidence="2" type="ORF">EJV47_24810</name>
</gene>
<proteinExistence type="predicted"/>
<evidence type="ECO:0000313" key="3">
    <source>
        <dbReference type="Proteomes" id="UP000282184"/>
    </source>
</evidence>
<evidence type="ECO:0008006" key="4">
    <source>
        <dbReference type="Google" id="ProtNLM"/>
    </source>
</evidence>
<dbReference type="AlphaFoldDB" id="A0A3S0K1J2"/>
<comment type="caution">
    <text evidence="2">The sequence shown here is derived from an EMBL/GenBank/DDBJ whole genome shotgun (WGS) entry which is preliminary data.</text>
</comment>
<dbReference type="OrthoDB" id="1467525at2"/>
<organism evidence="2 3">
    <name type="scientific">Hymenobacter gummosus</name>
    <dbReference type="NCBI Taxonomy" id="1776032"/>
    <lineage>
        <taxon>Bacteria</taxon>
        <taxon>Pseudomonadati</taxon>
        <taxon>Bacteroidota</taxon>
        <taxon>Cytophagia</taxon>
        <taxon>Cytophagales</taxon>
        <taxon>Hymenobacteraceae</taxon>
        <taxon>Hymenobacter</taxon>
    </lineage>
</organism>
<feature type="signal peptide" evidence="1">
    <location>
        <begin position="1"/>
        <end position="23"/>
    </location>
</feature>
<accession>A0A3S0K1J2</accession>
<dbReference type="PROSITE" id="PS51257">
    <property type="entry name" value="PROKAR_LIPOPROTEIN"/>
    <property type="match status" value="1"/>
</dbReference>
<dbReference type="EMBL" id="RXOF01000019">
    <property type="protein sequence ID" value="RTQ45710.1"/>
    <property type="molecule type" value="Genomic_DNA"/>
</dbReference>